<comment type="caution">
    <text evidence="1">The sequence shown here is derived from an EMBL/GenBank/DDBJ whole genome shotgun (WGS) entry which is preliminary data.</text>
</comment>
<name>A0A840C853_9HYPH</name>
<gene>
    <name evidence="1" type="ORF">GGR16_004644</name>
</gene>
<proteinExistence type="predicted"/>
<accession>A0A840C853</accession>
<dbReference type="RefSeq" id="WP_019403323.1">
    <property type="nucleotide sequence ID" value="NZ_JACIEN010000008.1"/>
</dbReference>
<sequence length="68" mass="7552">MQDIFGDEPRKGPLGKSPLAHEIGQDLSALSLDELEDRITLLKAEIARLEGMREAKQASRQAANAFFR</sequence>
<organism evidence="1 2">
    <name type="scientific">Chelatococcus caeni</name>
    <dbReference type="NCBI Taxonomy" id="1348468"/>
    <lineage>
        <taxon>Bacteria</taxon>
        <taxon>Pseudomonadati</taxon>
        <taxon>Pseudomonadota</taxon>
        <taxon>Alphaproteobacteria</taxon>
        <taxon>Hyphomicrobiales</taxon>
        <taxon>Chelatococcaceae</taxon>
        <taxon>Chelatococcus</taxon>
    </lineage>
</organism>
<reference evidence="1 2" key="1">
    <citation type="submission" date="2020-08" db="EMBL/GenBank/DDBJ databases">
        <title>Genomic Encyclopedia of Type Strains, Phase IV (KMG-IV): sequencing the most valuable type-strain genomes for metagenomic binning, comparative biology and taxonomic classification.</title>
        <authorList>
            <person name="Goeker M."/>
        </authorList>
    </citation>
    <scope>NUCLEOTIDE SEQUENCE [LARGE SCALE GENOMIC DNA]</scope>
    <source>
        <strain evidence="1 2">DSM 103737</strain>
    </source>
</reference>
<dbReference type="EMBL" id="JACIEN010000008">
    <property type="protein sequence ID" value="MBB4019589.1"/>
    <property type="molecule type" value="Genomic_DNA"/>
</dbReference>
<dbReference type="AlphaFoldDB" id="A0A840C853"/>
<protein>
    <submittedName>
        <fullName evidence="1">Uncharacterized small protein (DUF1192 family)</fullName>
    </submittedName>
</protein>
<dbReference type="Proteomes" id="UP000577362">
    <property type="component" value="Unassembled WGS sequence"/>
</dbReference>
<dbReference type="InterPro" id="IPR009579">
    <property type="entry name" value="DUF1192"/>
</dbReference>
<keyword evidence="2" id="KW-1185">Reference proteome</keyword>
<dbReference type="Pfam" id="PF06698">
    <property type="entry name" value="DUF1192"/>
    <property type="match status" value="1"/>
</dbReference>
<evidence type="ECO:0000313" key="1">
    <source>
        <dbReference type="EMBL" id="MBB4019589.1"/>
    </source>
</evidence>
<evidence type="ECO:0000313" key="2">
    <source>
        <dbReference type="Proteomes" id="UP000577362"/>
    </source>
</evidence>